<feature type="domain" description="Methyltransferase small" evidence="5">
    <location>
        <begin position="165"/>
        <end position="346"/>
    </location>
</feature>
<dbReference type="Pfam" id="PF05175">
    <property type="entry name" value="MTS"/>
    <property type="match status" value="1"/>
</dbReference>
<keyword evidence="1" id="KW-0963">Cytoplasm</keyword>
<evidence type="ECO:0000259" key="6">
    <source>
        <dbReference type="Pfam" id="PF26049"/>
    </source>
</evidence>
<organism evidence="7 8">
    <name type="scientific">Luteococcus japonicus LSP_Lj1</name>
    <dbReference type="NCBI Taxonomy" id="1255658"/>
    <lineage>
        <taxon>Bacteria</taxon>
        <taxon>Bacillati</taxon>
        <taxon>Actinomycetota</taxon>
        <taxon>Actinomycetes</taxon>
        <taxon>Propionibacteriales</taxon>
        <taxon>Propionibacteriaceae</taxon>
        <taxon>Luteococcus</taxon>
    </lineage>
</organism>
<dbReference type="Gene3D" id="3.40.50.150">
    <property type="entry name" value="Vaccinia Virus protein VP39"/>
    <property type="match status" value="2"/>
</dbReference>
<dbReference type="GO" id="GO:0008170">
    <property type="term" value="F:N-methyltransferase activity"/>
    <property type="evidence" value="ECO:0007669"/>
    <property type="project" value="UniProtKB-ARBA"/>
</dbReference>
<dbReference type="InterPro" id="IPR058679">
    <property type="entry name" value="RlmG_N"/>
</dbReference>
<keyword evidence="2" id="KW-0698">rRNA processing</keyword>
<evidence type="ECO:0000313" key="8">
    <source>
        <dbReference type="Proteomes" id="UP000188342"/>
    </source>
</evidence>
<evidence type="ECO:0000256" key="1">
    <source>
        <dbReference type="ARBA" id="ARBA00022490"/>
    </source>
</evidence>
<dbReference type="GO" id="GO:0032259">
    <property type="term" value="P:methylation"/>
    <property type="evidence" value="ECO:0007669"/>
    <property type="project" value="UniProtKB-KW"/>
</dbReference>
<dbReference type="Pfam" id="PF26049">
    <property type="entry name" value="RLMG_N"/>
    <property type="match status" value="1"/>
</dbReference>
<dbReference type="InterPro" id="IPR029063">
    <property type="entry name" value="SAM-dependent_MTases_sf"/>
</dbReference>
<dbReference type="SUPFAM" id="SSF53335">
    <property type="entry name" value="S-adenosyl-L-methionine-dependent methyltransferases"/>
    <property type="match status" value="1"/>
</dbReference>
<protein>
    <submittedName>
        <fullName evidence="7">23S rRNA (Guanine-N-2-)-methyltransferase rlmG</fullName>
        <ecNumber evidence="7">2.1.1.-</ecNumber>
    </submittedName>
</protein>
<evidence type="ECO:0000256" key="2">
    <source>
        <dbReference type="ARBA" id="ARBA00022552"/>
    </source>
</evidence>
<sequence>MLETDPVDLLIADESLEVTEGARARKVLLLDAPALVERAREVADEVIVWCDDLRERELVPAEVLVKDLSAALTGVDLVWLRLPKSLGALDEYAELVATHADPEVRLVAGGRVKHMTLSMNEVLQAHFGSVNASRGRQKSRVLHARLPYPADPTWPRGKKHADLDIELWAHGNTFATTKVDAGTRVMVDKLGQVGKLVGGGPSTAATEGGALQILDMGCGNGILATLLAKRFRTANVMASDVSWAAVEATRLTAAANKVRVDVLWRDGLTDFADNSLDIIVTNPPFHIGNTKDSTPALEMFTEASRVLRKGGELWCVYNSHLPWRARLNELVGTTKVIDQNPKYTLTRTEVR</sequence>
<accession>A0A1R4K874</accession>
<reference evidence="7 8" key="1">
    <citation type="submission" date="2017-02" db="EMBL/GenBank/DDBJ databases">
        <authorList>
            <person name="Peterson S.W."/>
        </authorList>
    </citation>
    <scope>NUCLEOTIDE SEQUENCE [LARGE SCALE GENOMIC DNA]</scope>
    <source>
        <strain evidence="7 8">LSP_Lj1</strain>
    </source>
</reference>
<dbReference type="PROSITE" id="PS00092">
    <property type="entry name" value="N6_MTASE"/>
    <property type="match status" value="1"/>
</dbReference>
<name>A0A1R4K874_9ACTN</name>
<dbReference type="InterPro" id="IPR007848">
    <property type="entry name" value="Small_mtfrase_dom"/>
</dbReference>
<keyword evidence="4 7" id="KW-0808">Transferase</keyword>
<dbReference type="GO" id="GO:0003676">
    <property type="term" value="F:nucleic acid binding"/>
    <property type="evidence" value="ECO:0007669"/>
    <property type="project" value="InterPro"/>
</dbReference>
<dbReference type="EMBL" id="FUKQ01000045">
    <property type="protein sequence ID" value="SJN40448.1"/>
    <property type="molecule type" value="Genomic_DNA"/>
</dbReference>
<dbReference type="STRING" id="1255658.FM114_12095"/>
<dbReference type="InterPro" id="IPR046977">
    <property type="entry name" value="RsmC/RlmG"/>
</dbReference>
<dbReference type="PANTHER" id="PTHR47816:SF5">
    <property type="entry name" value="RIBOSOMAL RNA LARGE SUBUNIT METHYLTRANSFERASE G"/>
    <property type="match status" value="1"/>
</dbReference>
<dbReference type="InterPro" id="IPR002052">
    <property type="entry name" value="DNA_methylase_N6_adenine_CS"/>
</dbReference>
<evidence type="ECO:0000256" key="3">
    <source>
        <dbReference type="ARBA" id="ARBA00022603"/>
    </source>
</evidence>
<proteinExistence type="predicted"/>
<dbReference type="GO" id="GO:0006364">
    <property type="term" value="P:rRNA processing"/>
    <property type="evidence" value="ECO:0007669"/>
    <property type="project" value="UniProtKB-KW"/>
</dbReference>
<dbReference type="Proteomes" id="UP000188342">
    <property type="component" value="Unassembled WGS sequence"/>
</dbReference>
<evidence type="ECO:0000313" key="7">
    <source>
        <dbReference type="EMBL" id="SJN40448.1"/>
    </source>
</evidence>
<keyword evidence="8" id="KW-1185">Reference proteome</keyword>
<dbReference type="AlphaFoldDB" id="A0A1R4K874"/>
<dbReference type="PANTHER" id="PTHR47816">
    <property type="entry name" value="RIBOSOMAL RNA SMALL SUBUNIT METHYLTRANSFERASE C"/>
    <property type="match status" value="1"/>
</dbReference>
<dbReference type="GO" id="GO:0008757">
    <property type="term" value="F:S-adenosylmethionine-dependent methyltransferase activity"/>
    <property type="evidence" value="ECO:0007669"/>
    <property type="project" value="InterPro"/>
</dbReference>
<feature type="domain" description="RlmG N-terminal" evidence="6">
    <location>
        <begin position="62"/>
        <end position="145"/>
    </location>
</feature>
<dbReference type="EC" id="2.1.1.-" evidence="7"/>
<evidence type="ECO:0000256" key="4">
    <source>
        <dbReference type="ARBA" id="ARBA00022679"/>
    </source>
</evidence>
<evidence type="ECO:0000259" key="5">
    <source>
        <dbReference type="Pfam" id="PF05175"/>
    </source>
</evidence>
<dbReference type="RefSeq" id="WP_256763777.1">
    <property type="nucleotide sequence ID" value="NZ_FUKQ01000045.1"/>
</dbReference>
<keyword evidence="3 7" id="KW-0489">Methyltransferase</keyword>
<gene>
    <name evidence="7" type="ORF">FM114_12095</name>
</gene>
<dbReference type="CDD" id="cd02440">
    <property type="entry name" value="AdoMet_MTases"/>
    <property type="match status" value="1"/>
</dbReference>